<feature type="compositionally biased region" description="Basic and acidic residues" evidence="1">
    <location>
        <begin position="14"/>
        <end position="23"/>
    </location>
</feature>
<protein>
    <submittedName>
        <fullName evidence="2">Uncharacterized protein</fullName>
    </submittedName>
</protein>
<sequence length="285" mass="31768">MYFFDDEDEDTDIVDSKVPELHSSEPGTQDEDMINKSFPDFESGQNVEHQTLDNDNLSNLPEINDSLSTILLKHEDSEETPGEQTNPLEASVSISRLISEDGSVQSPPTVSELYQQILAGINYTRSQRAKGLTPLVCNQIVIPVSSRKQSRELQLLRKAQDDGLAQLIFSGPDSECYEIGTPPMKHDPINHGVDPQYVVSNKASRKRAGRNVKVKRKAVSKKGAVSKKVVVPKVGQGTRETRRTGMKQNLRWSKDMQGVFEKVVSDEESDENGEMSGEESEDFDE</sequence>
<proteinExistence type="predicted"/>
<keyword evidence="3" id="KW-1185">Reference proteome</keyword>
<feature type="compositionally biased region" description="Acidic residues" evidence="1">
    <location>
        <begin position="1"/>
        <end position="13"/>
    </location>
</feature>
<organism evidence="2 3">
    <name type="scientific">Dendryphion nanum</name>
    <dbReference type="NCBI Taxonomy" id="256645"/>
    <lineage>
        <taxon>Eukaryota</taxon>
        <taxon>Fungi</taxon>
        <taxon>Dikarya</taxon>
        <taxon>Ascomycota</taxon>
        <taxon>Pezizomycotina</taxon>
        <taxon>Dothideomycetes</taxon>
        <taxon>Pleosporomycetidae</taxon>
        <taxon>Pleosporales</taxon>
        <taxon>Torulaceae</taxon>
        <taxon>Dendryphion</taxon>
    </lineage>
</organism>
<gene>
    <name evidence="2" type="ORF">B0J11DRAFT_567084</name>
</gene>
<feature type="compositionally biased region" description="Acidic residues" evidence="1">
    <location>
        <begin position="266"/>
        <end position="285"/>
    </location>
</feature>
<reference evidence="2" key="1">
    <citation type="journal article" date="2021" name="Nat. Commun.">
        <title>Genetic determinants of endophytism in the Arabidopsis root mycobiome.</title>
        <authorList>
            <person name="Mesny F."/>
            <person name="Miyauchi S."/>
            <person name="Thiergart T."/>
            <person name="Pickel B."/>
            <person name="Atanasova L."/>
            <person name="Karlsson M."/>
            <person name="Huettel B."/>
            <person name="Barry K.W."/>
            <person name="Haridas S."/>
            <person name="Chen C."/>
            <person name="Bauer D."/>
            <person name="Andreopoulos W."/>
            <person name="Pangilinan J."/>
            <person name="LaButti K."/>
            <person name="Riley R."/>
            <person name="Lipzen A."/>
            <person name="Clum A."/>
            <person name="Drula E."/>
            <person name="Henrissat B."/>
            <person name="Kohler A."/>
            <person name="Grigoriev I.V."/>
            <person name="Martin F.M."/>
            <person name="Hacquard S."/>
        </authorList>
    </citation>
    <scope>NUCLEOTIDE SEQUENCE</scope>
    <source>
        <strain evidence="2">MPI-CAGE-CH-0243</strain>
    </source>
</reference>
<name>A0A9P9E0L4_9PLEO</name>
<evidence type="ECO:0000313" key="3">
    <source>
        <dbReference type="Proteomes" id="UP000700596"/>
    </source>
</evidence>
<evidence type="ECO:0000256" key="1">
    <source>
        <dbReference type="SAM" id="MobiDB-lite"/>
    </source>
</evidence>
<evidence type="ECO:0000313" key="2">
    <source>
        <dbReference type="EMBL" id="KAH7128474.1"/>
    </source>
</evidence>
<accession>A0A9P9E0L4</accession>
<dbReference type="EMBL" id="JAGMWT010000005">
    <property type="protein sequence ID" value="KAH7128474.1"/>
    <property type="molecule type" value="Genomic_DNA"/>
</dbReference>
<comment type="caution">
    <text evidence="2">The sequence shown here is derived from an EMBL/GenBank/DDBJ whole genome shotgun (WGS) entry which is preliminary data.</text>
</comment>
<dbReference type="AlphaFoldDB" id="A0A9P9E0L4"/>
<feature type="region of interest" description="Disordered" evidence="1">
    <location>
        <begin position="1"/>
        <end position="44"/>
    </location>
</feature>
<dbReference type="OrthoDB" id="3801416at2759"/>
<feature type="region of interest" description="Disordered" evidence="1">
    <location>
        <begin position="264"/>
        <end position="285"/>
    </location>
</feature>
<dbReference type="Proteomes" id="UP000700596">
    <property type="component" value="Unassembled WGS sequence"/>
</dbReference>